<accession>A0A0V1KI74</accession>
<protein>
    <submittedName>
        <fullName evidence="2">Uncharacterized protein</fullName>
    </submittedName>
</protein>
<feature type="signal peptide" evidence="1">
    <location>
        <begin position="1"/>
        <end position="22"/>
    </location>
</feature>
<comment type="caution">
    <text evidence="2">The sequence shown here is derived from an EMBL/GenBank/DDBJ whole genome shotgun (WGS) entry which is preliminary data.</text>
</comment>
<dbReference type="EMBL" id="JYDW01002274">
    <property type="protein sequence ID" value="KRZ46766.1"/>
    <property type="molecule type" value="Genomic_DNA"/>
</dbReference>
<organism evidence="2 3">
    <name type="scientific">Trichinella nativa</name>
    <dbReference type="NCBI Taxonomy" id="6335"/>
    <lineage>
        <taxon>Eukaryota</taxon>
        <taxon>Metazoa</taxon>
        <taxon>Ecdysozoa</taxon>
        <taxon>Nematoda</taxon>
        <taxon>Enoplea</taxon>
        <taxon>Dorylaimia</taxon>
        <taxon>Trichinellida</taxon>
        <taxon>Trichinellidae</taxon>
        <taxon>Trichinella</taxon>
    </lineage>
</organism>
<evidence type="ECO:0000313" key="3">
    <source>
        <dbReference type="Proteomes" id="UP000054721"/>
    </source>
</evidence>
<gene>
    <name evidence="2" type="ORF">T02_14344</name>
</gene>
<evidence type="ECO:0000313" key="2">
    <source>
        <dbReference type="EMBL" id="KRZ46766.1"/>
    </source>
</evidence>
<dbReference type="Proteomes" id="UP000054721">
    <property type="component" value="Unassembled WGS sequence"/>
</dbReference>
<feature type="chain" id="PRO_5006881060" evidence="1">
    <location>
        <begin position="23"/>
        <end position="34"/>
    </location>
</feature>
<evidence type="ECO:0000256" key="1">
    <source>
        <dbReference type="SAM" id="SignalP"/>
    </source>
</evidence>
<sequence length="34" mass="3807">MVAYFNLIFCVLIIGDTNYCSSTSTNIISKPCFQ</sequence>
<reference evidence="2 3" key="1">
    <citation type="submission" date="2015-05" db="EMBL/GenBank/DDBJ databases">
        <title>Evolution of Trichinella species and genotypes.</title>
        <authorList>
            <person name="Korhonen P.K."/>
            <person name="Edoardo P."/>
            <person name="Giuseppe L.R."/>
            <person name="Gasser R.B."/>
        </authorList>
    </citation>
    <scope>NUCLEOTIDE SEQUENCE [LARGE SCALE GENOMIC DNA]</scope>
    <source>
        <strain evidence="2">ISS10</strain>
    </source>
</reference>
<dbReference type="AlphaFoldDB" id="A0A0V1KI74"/>
<proteinExistence type="predicted"/>
<name>A0A0V1KI74_9BILA</name>
<keyword evidence="1" id="KW-0732">Signal</keyword>
<keyword evidence="3" id="KW-1185">Reference proteome</keyword>